<dbReference type="EMBL" id="MK072089">
    <property type="protein sequence ID" value="AYV78684.1"/>
    <property type="molecule type" value="Genomic_DNA"/>
</dbReference>
<reference evidence="1" key="1">
    <citation type="submission" date="2018-10" db="EMBL/GenBank/DDBJ databases">
        <title>Hidden diversity of soil giant viruses.</title>
        <authorList>
            <person name="Schulz F."/>
            <person name="Alteio L."/>
            <person name="Goudeau D."/>
            <person name="Ryan E.M."/>
            <person name="Malmstrom R.R."/>
            <person name="Blanchard J."/>
            <person name="Woyke T."/>
        </authorList>
    </citation>
    <scope>NUCLEOTIDE SEQUENCE</scope>
    <source>
        <strain evidence="1">EDV1</strain>
    </source>
</reference>
<organism evidence="1">
    <name type="scientific">Edafosvirus sp</name>
    <dbReference type="NCBI Taxonomy" id="2487765"/>
    <lineage>
        <taxon>Viruses</taxon>
        <taxon>Varidnaviria</taxon>
        <taxon>Bamfordvirae</taxon>
        <taxon>Nucleocytoviricota</taxon>
        <taxon>Megaviricetes</taxon>
        <taxon>Imitervirales</taxon>
        <taxon>Mimiviridae</taxon>
        <taxon>Klosneuvirinae</taxon>
    </lineage>
</organism>
<evidence type="ECO:0000313" key="1">
    <source>
        <dbReference type="EMBL" id="AYV78684.1"/>
    </source>
</evidence>
<name>A0A3G4ZWF2_9VIRU</name>
<gene>
    <name evidence="1" type="ORF">Edafosvirus24_10</name>
</gene>
<proteinExistence type="predicted"/>
<protein>
    <submittedName>
        <fullName evidence="1">Uncharacterized protein</fullName>
    </submittedName>
</protein>
<sequence>MPKDSCHSKCDVCCPDVSDKILNIHFSIQNTEDLGNCGYWAVDFLNVHLLAWKLPDNQIYCSAKIIGTWKTITGALVPENNPPICNILQAGNAQGHIKAFLNGKFPIGTSVTIKKKCGNIGCIDFNGSYDDLLILPPNKQVGTQRLTDYISSLFSAPMTVLVVSASYYFNDQLLWVDTSNGSVGNVVINSNGCPS</sequence>
<accession>A0A3G4ZWF2</accession>